<evidence type="ECO:0000256" key="3">
    <source>
        <dbReference type="ARBA" id="ARBA00012693"/>
    </source>
</evidence>
<dbReference type="SUPFAM" id="SSF51569">
    <property type="entry name" value="Aldolase"/>
    <property type="match status" value="1"/>
</dbReference>
<dbReference type="EC" id="2.5.1.55" evidence="3"/>
<dbReference type="Pfam" id="PF00793">
    <property type="entry name" value="DAHP_synth_1"/>
    <property type="match status" value="2"/>
</dbReference>
<evidence type="ECO:0000256" key="1">
    <source>
        <dbReference type="ARBA" id="ARBA00004496"/>
    </source>
</evidence>
<organism evidence="8 9">
    <name type="scientific">Quercus suber</name>
    <name type="common">Cork oak</name>
    <dbReference type="NCBI Taxonomy" id="58331"/>
    <lineage>
        <taxon>Eukaryota</taxon>
        <taxon>Viridiplantae</taxon>
        <taxon>Streptophyta</taxon>
        <taxon>Embryophyta</taxon>
        <taxon>Tracheophyta</taxon>
        <taxon>Spermatophyta</taxon>
        <taxon>Magnoliopsida</taxon>
        <taxon>eudicotyledons</taxon>
        <taxon>Gunneridae</taxon>
        <taxon>Pentapetalae</taxon>
        <taxon>rosids</taxon>
        <taxon>fabids</taxon>
        <taxon>Fagales</taxon>
        <taxon>Fagaceae</taxon>
        <taxon>Quercus</taxon>
    </lineage>
</organism>
<comment type="subcellular location">
    <subcellularLocation>
        <location evidence="1">Cytoplasm</location>
    </subcellularLocation>
</comment>
<comment type="similarity">
    <text evidence="2">Belongs to the KdsA family.</text>
</comment>
<evidence type="ECO:0000313" key="8">
    <source>
        <dbReference type="EMBL" id="KAK7850884.1"/>
    </source>
</evidence>
<dbReference type="GO" id="GO:0005737">
    <property type="term" value="C:cytoplasm"/>
    <property type="evidence" value="ECO:0007669"/>
    <property type="project" value="UniProtKB-SubCell"/>
</dbReference>
<evidence type="ECO:0000256" key="5">
    <source>
        <dbReference type="ARBA" id="ARBA00022679"/>
    </source>
</evidence>
<dbReference type="InterPro" id="IPR013785">
    <property type="entry name" value="Aldolase_TIM"/>
</dbReference>
<gene>
    <name evidence="8" type="primary">KDSA_0</name>
    <name evidence="8" type="ORF">CFP56_043471</name>
</gene>
<reference evidence="8 9" key="1">
    <citation type="journal article" date="2018" name="Sci. Data">
        <title>The draft genome sequence of cork oak.</title>
        <authorList>
            <person name="Ramos A.M."/>
            <person name="Usie A."/>
            <person name="Barbosa P."/>
            <person name="Barros P.M."/>
            <person name="Capote T."/>
            <person name="Chaves I."/>
            <person name="Simoes F."/>
            <person name="Abreu I."/>
            <person name="Carrasquinho I."/>
            <person name="Faro C."/>
            <person name="Guimaraes J.B."/>
            <person name="Mendonca D."/>
            <person name="Nobrega F."/>
            <person name="Rodrigues L."/>
            <person name="Saibo N.J.M."/>
            <person name="Varela M.C."/>
            <person name="Egas C."/>
            <person name="Matos J."/>
            <person name="Miguel C.M."/>
            <person name="Oliveira M.M."/>
            <person name="Ricardo C.P."/>
            <person name="Goncalves S."/>
        </authorList>
    </citation>
    <scope>NUCLEOTIDE SEQUENCE [LARGE SCALE GENOMIC DNA]</scope>
    <source>
        <strain evidence="9">cv. HL8</strain>
    </source>
</reference>
<accession>A0AAW0LHC6</accession>
<dbReference type="GO" id="GO:0008676">
    <property type="term" value="F:3-deoxy-8-phosphooctulonate synthase activity"/>
    <property type="evidence" value="ECO:0007669"/>
    <property type="project" value="UniProtKB-EC"/>
</dbReference>
<dbReference type="EMBL" id="PKMF04000094">
    <property type="protein sequence ID" value="KAK7850884.1"/>
    <property type="molecule type" value="Genomic_DNA"/>
</dbReference>
<feature type="domain" description="DAHP synthetase I/KDSA" evidence="7">
    <location>
        <begin position="15"/>
        <end position="144"/>
    </location>
</feature>
<dbReference type="Gene3D" id="3.20.20.70">
    <property type="entry name" value="Aldolase class I"/>
    <property type="match status" value="2"/>
</dbReference>
<evidence type="ECO:0000259" key="7">
    <source>
        <dbReference type="Pfam" id="PF00793"/>
    </source>
</evidence>
<comment type="catalytic activity">
    <reaction evidence="6">
        <text>D-arabinose 5-phosphate + phosphoenolpyruvate + H2O = 3-deoxy-alpha-D-manno-2-octulosonate-8-phosphate + phosphate</text>
        <dbReference type="Rhea" id="RHEA:14053"/>
        <dbReference type="ChEBI" id="CHEBI:15377"/>
        <dbReference type="ChEBI" id="CHEBI:43474"/>
        <dbReference type="ChEBI" id="CHEBI:57693"/>
        <dbReference type="ChEBI" id="CHEBI:58702"/>
        <dbReference type="ChEBI" id="CHEBI:85985"/>
        <dbReference type="EC" id="2.5.1.55"/>
    </reaction>
</comment>
<dbReference type="Proteomes" id="UP000237347">
    <property type="component" value="Unassembled WGS sequence"/>
</dbReference>
<evidence type="ECO:0000256" key="6">
    <source>
        <dbReference type="ARBA" id="ARBA00049112"/>
    </source>
</evidence>
<comment type="caution">
    <text evidence="8">The sequence shown here is derived from an EMBL/GenBank/DDBJ whole genome shotgun (WGS) entry which is preliminary data.</text>
</comment>
<dbReference type="PANTHER" id="PTHR21057">
    <property type="entry name" value="PHOSPHO-2-DEHYDRO-3-DEOXYHEPTONATE ALDOLASE"/>
    <property type="match status" value="1"/>
</dbReference>
<dbReference type="AlphaFoldDB" id="A0AAW0LHC6"/>
<proteinExistence type="inferred from homology"/>
<keyword evidence="9" id="KW-1185">Reference proteome</keyword>
<protein>
    <recommendedName>
        <fullName evidence="3">3-deoxy-8-phosphooctulonate synthase</fullName>
        <ecNumber evidence="3">2.5.1.55</ecNumber>
    </recommendedName>
</protein>
<evidence type="ECO:0000313" key="9">
    <source>
        <dbReference type="Proteomes" id="UP000237347"/>
    </source>
</evidence>
<name>A0AAW0LHC6_QUESU</name>
<evidence type="ECO:0000256" key="4">
    <source>
        <dbReference type="ARBA" id="ARBA00022490"/>
    </source>
</evidence>
<dbReference type="InterPro" id="IPR006269">
    <property type="entry name" value="KDO8P_synthase"/>
</dbReference>
<feature type="domain" description="DAHP synthetase I/KDSA" evidence="7">
    <location>
        <begin position="145"/>
        <end position="220"/>
    </location>
</feature>
<sequence>MESSAQLFNQLKAADPFFLLAGPNVIESEEHVFRMAKHIKTIAAKVGLPLVFKSSFDKANRTSSKSFRGPGMVEGLKILEKVKLAYDIPIVTDVHETIQCEAVGRVADIIQIPAFLCRQTDLLVAAAKTGKIVNIKKGQFCAPSVADVTHALQQPAGRKLDGGGVASGGLRELIPCIARTAVAVGVDGIFMEVHDDPLNAPVDGPTQWPLRNLEELLEELVAIARVSKGKQHLNIDLTPFRD</sequence>
<evidence type="ECO:0000256" key="2">
    <source>
        <dbReference type="ARBA" id="ARBA00010499"/>
    </source>
</evidence>
<keyword evidence="4" id="KW-0963">Cytoplasm</keyword>
<keyword evidence="5" id="KW-0808">Transferase</keyword>
<dbReference type="InterPro" id="IPR006218">
    <property type="entry name" value="DAHP1/KDSA"/>
</dbReference>